<comment type="caution">
    <text evidence="2">The sequence shown here is derived from an EMBL/GenBank/DDBJ whole genome shotgun (WGS) entry which is preliminary data.</text>
</comment>
<sequence length="62" mass="6386">MSHRVRPQSAIRIFAWPIAIGVAALIGLVLGLTGDGARDLAAWILLGIGPVVVIAALLGRTS</sequence>
<dbReference type="RefSeq" id="WP_221557985.1">
    <property type="nucleotide sequence ID" value="NZ_JAIGNO010000004.1"/>
</dbReference>
<keyword evidence="3" id="KW-1185">Reference proteome</keyword>
<protein>
    <recommendedName>
        <fullName evidence="4">DUF4175 domain-containing protein</fullName>
    </recommendedName>
</protein>
<reference evidence="2 3" key="1">
    <citation type="submission" date="2021-08" db="EMBL/GenBank/DDBJ databases">
        <title>Comparative Genomics Analysis of the Genus Qipengyuania Reveals Extensive Genetic Diversity and Metabolic Versatility, Including the Description of Fifteen Novel Species.</title>
        <authorList>
            <person name="Liu Y."/>
        </authorList>
    </citation>
    <scope>NUCLEOTIDE SEQUENCE [LARGE SCALE GENOMIC DNA]</scope>
    <source>
        <strain evidence="2 3">6D47A</strain>
    </source>
</reference>
<keyword evidence="1" id="KW-1133">Transmembrane helix</keyword>
<evidence type="ECO:0000256" key="1">
    <source>
        <dbReference type="SAM" id="Phobius"/>
    </source>
</evidence>
<feature type="transmembrane region" description="Helical" evidence="1">
    <location>
        <begin position="40"/>
        <end position="59"/>
    </location>
</feature>
<organism evidence="2 3">
    <name type="scientific">Qipengyuania qiaonensis</name>
    <dbReference type="NCBI Taxonomy" id="2867240"/>
    <lineage>
        <taxon>Bacteria</taxon>
        <taxon>Pseudomonadati</taxon>
        <taxon>Pseudomonadota</taxon>
        <taxon>Alphaproteobacteria</taxon>
        <taxon>Sphingomonadales</taxon>
        <taxon>Erythrobacteraceae</taxon>
        <taxon>Qipengyuania</taxon>
    </lineage>
</organism>
<evidence type="ECO:0000313" key="3">
    <source>
        <dbReference type="Proteomes" id="UP000755104"/>
    </source>
</evidence>
<name>A0ABS7J6B8_9SPHN</name>
<gene>
    <name evidence="2" type="ORF">K3174_07965</name>
</gene>
<accession>A0ABS7J6B8</accession>
<dbReference type="EMBL" id="JAIGNO010000004">
    <property type="protein sequence ID" value="MBX7482463.1"/>
    <property type="molecule type" value="Genomic_DNA"/>
</dbReference>
<keyword evidence="1" id="KW-0812">Transmembrane</keyword>
<evidence type="ECO:0008006" key="4">
    <source>
        <dbReference type="Google" id="ProtNLM"/>
    </source>
</evidence>
<keyword evidence="1" id="KW-0472">Membrane</keyword>
<feature type="transmembrane region" description="Helical" evidence="1">
    <location>
        <begin position="12"/>
        <end position="34"/>
    </location>
</feature>
<dbReference type="Proteomes" id="UP000755104">
    <property type="component" value="Unassembled WGS sequence"/>
</dbReference>
<proteinExistence type="predicted"/>
<evidence type="ECO:0000313" key="2">
    <source>
        <dbReference type="EMBL" id="MBX7482463.1"/>
    </source>
</evidence>